<dbReference type="RefSeq" id="WP_157303504.1">
    <property type="nucleotide sequence ID" value="NZ_BAAAZB010000018.1"/>
</dbReference>
<reference evidence="3 4" key="1">
    <citation type="submission" date="2019-12" db="EMBL/GenBank/DDBJ databases">
        <title>The draft genomic sequence of strain Chitinophaga oryziterrae JCM 16595.</title>
        <authorList>
            <person name="Zhang X."/>
        </authorList>
    </citation>
    <scope>NUCLEOTIDE SEQUENCE [LARGE SCALE GENOMIC DNA]</scope>
    <source>
        <strain evidence="3 4">JCM 16595</strain>
    </source>
</reference>
<feature type="transmembrane region" description="Helical" evidence="1">
    <location>
        <begin position="245"/>
        <end position="263"/>
    </location>
</feature>
<dbReference type="GO" id="GO:0016020">
    <property type="term" value="C:membrane"/>
    <property type="evidence" value="ECO:0007669"/>
    <property type="project" value="TreeGrafter"/>
</dbReference>
<feature type="transmembrane region" description="Helical" evidence="1">
    <location>
        <begin position="342"/>
        <end position="362"/>
    </location>
</feature>
<keyword evidence="1" id="KW-1133">Transmembrane helix</keyword>
<dbReference type="Pfam" id="PF01757">
    <property type="entry name" value="Acyl_transf_3"/>
    <property type="match status" value="1"/>
</dbReference>
<dbReference type="InterPro" id="IPR002656">
    <property type="entry name" value="Acyl_transf_3_dom"/>
</dbReference>
<feature type="domain" description="Acyltransferase 3" evidence="2">
    <location>
        <begin position="18"/>
        <end position="358"/>
    </location>
</feature>
<dbReference type="InterPro" id="IPR050879">
    <property type="entry name" value="Acyltransferase_3"/>
</dbReference>
<dbReference type="Proteomes" id="UP000468388">
    <property type="component" value="Unassembled WGS sequence"/>
</dbReference>
<feature type="transmembrane region" description="Helical" evidence="1">
    <location>
        <begin position="90"/>
        <end position="110"/>
    </location>
</feature>
<name>A0A6N8JHL4_9BACT</name>
<feature type="transmembrane region" description="Helical" evidence="1">
    <location>
        <begin position="142"/>
        <end position="165"/>
    </location>
</feature>
<comment type="caution">
    <text evidence="3">The sequence shown here is derived from an EMBL/GenBank/DDBJ whole genome shotgun (WGS) entry which is preliminary data.</text>
</comment>
<dbReference type="PANTHER" id="PTHR23028:SF53">
    <property type="entry name" value="ACYL_TRANSF_3 DOMAIN-CONTAINING PROTEIN"/>
    <property type="match status" value="1"/>
</dbReference>
<protein>
    <submittedName>
        <fullName evidence="3">Acyltransferase family protein</fullName>
    </submittedName>
</protein>
<dbReference type="AlphaFoldDB" id="A0A6N8JHL4"/>
<evidence type="ECO:0000256" key="1">
    <source>
        <dbReference type="SAM" id="Phobius"/>
    </source>
</evidence>
<dbReference type="OrthoDB" id="290051at2"/>
<keyword evidence="3" id="KW-0808">Transferase</keyword>
<dbReference type="GO" id="GO:0009103">
    <property type="term" value="P:lipopolysaccharide biosynthetic process"/>
    <property type="evidence" value="ECO:0007669"/>
    <property type="project" value="TreeGrafter"/>
</dbReference>
<keyword evidence="4" id="KW-1185">Reference proteome</keyword>
<keyword evidence="1" id="KW-0472">Membrane</keyword>
<sequence length="389" mass="44818">MSQSVSLPGKPENTKLFGLDHLRTFAITFVILFHYRMFKHPDWMDQAFAFGWTGVDLFFVLSGYLISAQLFSKIAIGKGFSLKEFFLKRFFRIIPAYLVVVALYFCIPVFREREALPPLWKFLTFTQNLGLNLKTNGTFSHAWSLCIEEQFYLLLPLIITVLLYFKAGRKSTWLIGILFIAGFALRYMSWTQFVVPFQATDDSWVAWYRAIYYPTYNRLDSLLVGGSIAGIFQFWPAVREKITRYGNVILIIGVLLLACAYFLCMDQESFNATIFGFPLIAIAYGAIVTAAISPSCFLYRLNSRNSSRIAILSYSIYLCHKGVIHLTQLQCSKWGIAEKGPLMFFICMVTTVIGALIMRYVVEKPFLRIRDYILYKENDRRKLLSLSRS</sequence>
<dbReference type="EMBL" id="WRXO01000012">
    <property type="protein sequence ID" value="MVT44717.1"/>
    <property type="molecule type" value="Genomic_DNA"/>
</dbReference>
<evidence type="ECO:0000313" key="4">
    <source>
        <dbReference type="Proteomes" id="UP000468388"/>
    </source>
</evidence>
<proteinExistence type="predicted"/>
<evidence type="ECO:0000313" key="3">
    <source>
        <dbReference type="EMBL" id="MVT44717.1"/>
    </source>
</evidence>
<feature type="transmembrane region" description="Helical" evidence="1">
    <location>
        <begin position="172"/>
        <end position="190"/>
    </location>
</feature>
<keyword evidence="1" id="KW-0812">Transmembrane</keyword>
<feature type="transmembrane region" description="Helical" evidence="1">
    <location>
        <begin position="21"/>
        <end position="38"/>
    </location>
</feature>
<organism evidence="3 4">
    <name type="scientific">Chitinophaga oryziterrae</name>
    <dbReference type="NCBI Taxonomy" id="1031224"/>
    <lineage>
        <taxon>Bacteria</taxon>
        <taxon>Pseudomonadati</taxon>
        <taxon>Bacteroidota</taxon>
        <taxon>Chitinophagia</taxon>
        <taxon>Chitinophagales</taxon>
        <taxon>Chitinophagaceae</taxon>
        <taxon>Chitinophaga</taxon>
    </lineage>
</organism>
<feature type="transmembrane region" description="Helical" evidence="1">
    <location>
        <begin position="50"/>
        <end position="70"/>
    </location>
</feature>
<evidence type="ECO:0000259" key="2">
    <source>
        <dbReference type="Pfam" id="PF01757"/>
    </source>
</evidence>
<dbReference type="GO" id="GO:0016747">
    <property type="term" value="F:acyltransferase activity, transferring groups other than amino-acyl groups"/>
    <property type="evidence" value="ECO:0007669"/>
    <property type="project" value="InterPro"/>
</dbReference>
<keyword evidence="3" id="KW-0012">Acyltransferase</keyword>
<feature type="transmembrane region" description="Helical" evidence="1">
    <location>
        <begin position="311"/>
        <end position="330"/>
    </location>
</feature>
<feature type="transmembrane region" description="Helical" evidence="1">
    <location>
        <begin position="275"/>
        <end position="299"/>
    </location>
</feature>
<gene>
    <name evidence="3" type="ORF">GO495_29255</name>
</gene>
<dbReference type="PANTHER" id="PTHR23028">
    <property type="entry name" value="ACETYLTRANSFERASE"/>
    <property type="match status" value="1"/>
</dbReference>
<feature type="transmembrane region" description="Helical" evidence="1">
    <location>
        <begin position="221"/>
        <end position="238"/>
    </location>
</feature>
<accession>A0A6N8JHL4</accession>